<reference evidence="6 7" key="1">
    <citation type="submission" date="2024-06" db="EMBL/GenBank/DDBJ databases">
        <authorList>
            <person name="Chen R.Y."/>
        </authorList>
    </citation>
    <scope>NUCLEOTIDE SEQUENCE [LARGE SCALE GENOMIC DNA]</scope>
    <source>
        <strain evidence="6 7">D2</strain>
    </source>
</reference>
<dbReference type="InterPro" id="IPR029063">
    <property type="entry name" value="SAM-dependent_MTases_sf"/>
</dbReference>
<keyword evidence="7" id="KW-1185">Reference proteome</keyword>
<protein>
    <submittedName>
        <fullName evidence="6">Class I SAM-dependent methyltransferase</fullName>
        <ecNumber evidence="6">2.1.1.-</ecNumber>
    </submittedName>
</protein>
<dbReference type="InterPro" id="IPR019614">
    <property type="entry name" value="SAM-dep_methyl-trfase"/>
</dbReference>
<dbReference type="EMBL" id="JBELOE010000170">
    <property type="protein sequence ID" value="MER2491946.1"/>
    <property type="molecule type" value="Genomic_DNA"/>
</dbReference>
<accession>A0ABV1RGC0</accession>
<dbReference type="CDD" id="cd02440">
    <property type="entry name" value="AdoMet_MTases"/>
    <property type="match status" value="1"/>
</dbReference>
<sequence length="297" mass="33676">MLQHIKIPQSLECQRLFHGRGHAYPGYEHICIDWFAPVILITAYKPIEPDLLTPLVEFLHTQVESCQSVQLQHRYLSKSPIDCIWGEHLPAAIAQESGLKYHISLGQNQNHGLFLDMKNGRDWVKENSSGKVVLNLFAYTCAFSVAAIAGGADKVVNLDMSKAALRKGRENHILNEQEMAEYAVRYEAVDLFKSFGRVKKHGPYDLVICDPPAFQKGSVNIERDYKKIIRRLPEFVNDHAQVLLCLNSPDLDVDFLTNTVAEYCPQLTYQDTILPPAVFKEAYAGKGLKVLRFEFND</sequence>
<evidence type="ECO:0000256" key="3">
    <source>
        <dbReference type="ARBA" id="ARBA00022679"/>
    </source>
</evidence>
<dbReference type="SUPFAM" id="SSF53335">
    <property type="entry name" value="S-adenosyl-L-methionine-dependent methyltransferases"/>
    <property type="match status" value="1"/>
</dbReference>
<dbReference type="EC" id="2.1.1.-" evidence="6"/>
<keyword evidence="1" id="KW-0698">rRNA processing</keyword>
<evidence type="ECO:0000313" key="7">
    <source>
        <dbReference type="Proteomes" id="UP001467690"/>
    </source>
</evidence>
<evidence type="ECO:0000256" key="4">
    <source>
        <dbReference type="ARBA" id="ARBA00022691"/>
    </source>
</evidence>
<gene>
    <name evidence="6" type="ORF">ABS311_08620</name>
</gene>
<organism evidence="6 7">
    <name type="scientific">Catenovulum sediminis</name>
    <dbReference type="NCBI Taxonomy" id="1740262"/>
    <lineage>
        <taxon>Bacteria</taxon>
        <taxon>Pseudomonadati</taxon>
        <taxon>Pseudomonadota</taxon>
        <taxon>Gammaproteobacteria</taxon>
        <taxon>Alteromonadales</taxon>
        <taxon>Alteromonadaceae</taxon>
        <taxon>Catenovulum</taxon>
    </lineage>
</organism>
<dbReference type="Proteomes" id="UP001467690">
    <property type="component" value="Unassembled WGS sequence"/>
</dbReference>
<name>A0ABV1RGC0_9ALTE</name>
<evidence type="ECO:0000256" key="2">
    <source>
        <dbReference type="ARBA" id="ARBA00022603"/>
    </source>
</evidence>
<dbReference type="GO" id="GO:0032259">
    <property type="term" value="P:methylation"/>
    <property type="evidence" value="ECO:0007669"/>
    <property type="project" value="UniProtKB-KW"/>
</dbReference>
<evidence type="ECO:0000313" key="6">
    <source>
        <dbReference type="EMBL" id="MER2491946.1"/>
    </source>
</evidence>
<feature type="domain" description="S-adenosylmethionine-dependent methyltransferase" evidence="5">
    <location>
        <begin position="14"/>
        <end position="293"/>
    </location>
</feature>
<proteinExistence type="predicted"/>
<keyword evidence="4" id="KW-0949">S-adenosyl-L-methionine</keyword>
<keyword evidence="3 6" id="KW-0808">Transferase</keyword>
<evidence type="ECO:0000256" key="1">
    <source>
        <dbReference type="ARBA" id="ARBA00022552"/>
    </source>
</evidence>
<dbReference type="Pfam" id="PF10672">
    <property type="entry name" value="Methyltrans_SAM"/>
    <property type="match status" value="1"/>
</dbReference>
<dbReference type="PANTHER" id="PTHR43042:SF3">
    <property type="entry name" value="RIBOSOMAL RNA LARGE SUBUNIT METHYLTRANSFERASE YWBD-RELATED"/>
    <property type="match status" value="1"/>
</dbReference>
<evidence type="ECO:0000259" key="5">
    <source>
        <dbReference type="Pfam" id="PF10672"/>
    </source>
</evidence>
<comment type="caution">
    <text evidence="6">The sequence shown here is derived from an EMBL/GenBank/DDBJ whole genome shotgun (WGS) entry which is preliminary data.</text>
</comment>
<keyword evidence="2 6" id="KW-0489">Methyltransferase</keyword>
<dbReference type="GO" id="GO:0008168">
    <property type="term" value="F:methyltransferase activity"/>
    <property type="evidence" value="ECO:0007669"/>
    <property type="project" value="UniProtKB-KW"/>
</dbReference>
<dbReference type="RefSeq" id="WP_350401497.1">
    <property type="nucleotide sequence ID" value="NZ_JBELOE010000170.1"/>
</dbReference>
<dbReference type="PANTHER" id="PTHR43042">
    <property type="entry name" value="SAM-DEPENDENT METHYLTRANSFERASE"/>
    <property type="match status" value="1"/>
</dbReference>
<dbReference type="Gene3D" id="3.40.50.150">
    <property type="entry name" value="Vaccinia Virus protein VP39"/>
    <property type="match status" value="1"/>
</dbReference>